<reference evidence="2 3" key="1">
    <citation type="journal article" date="2020" name="Int. J. Syst. Evol. Microbiol.">
        <title>Reclassification of Streptomyces castelarensis and Streptomyces sporoclivatus as later heterotypic synonyms of Streptomyces antimycoticus.</title>
        <authorList>
            <person name="Komaki H."/>
            <person name="Tamura T."/>
        </authorList>
    </citation>
    <scope>NUCLEOTIDE SEQUENCE [LARGE SCALE GENOMIC DNA]</scope>
    <source>
        <strain evidence="2 3">NBRC 100767</strain>
    </source>
</reference>
<sequence>MALGGLDDGAGAADGDGPALDHPLTEVDQDLRDVDGDRAHLVTRPAQGGGVREGSVQFALDTAQLGVRIAPIGPGYADP</sequence>
<dbReference type="Proteomes" id="UP000463951">
    <property type="component" value="Chromosome"/>
</dbReference>
<feature type="compositionally biased region" description="Gly residues" evidence="1">
    <location>
        <begin position="1"/>
        <end position="14"/>
    </location>
</feature>
<dbReference type="AlphaFoldDB" id="A0A499UQB7"/>
<name>A0A499UQB7_9ACTN</name>
<evidence type="ECO:0000313" key="3">
    <source>
        <dbReference type="Proteomes" id="UP000463951"/>
    </source>
</evidence>
<evidence type="ECO:0000313" key="2">
    <source>
        <dbReference type="EMBL" id="BBJ39401.1"/>
    </source>
</evidence>
<feature type="region of interest" description="Disordered" evidence="1">
    <location>
        <begin position="1"/>
        <end position="26"/>
    </location>
</feature>
<protein>
    <submittedName>
        <fullName evidence="2">Uncharacterized protein</fullName>
    </submittedName>
</protein>
<gene>
    <name evidence="2" type="ORF">SSPO_021190</name>
</gene>
<accession>A0A499UQB7</accession>
<organism evidence="2 3">
    <name type="scientific">Streptomyces antimycoticus</name>
    <dbReference type="NCBI Taxonomy" id="68175"/>
    <lineage>
        <taxon>Bacteria</taxon>
        <taxon>Bacillati</taxon>
        <taxon>Actinomycetota</taxon>
        <taxon>Actinomycetes</taxon>
        <taxon>Kitasatosporales</taxon>
        <taxon>Streptomycetaceae</taxon>
        <taxon>Streptomyces</taxon>
        <taxon>Streptomyces violaceusniger group</taxon>
    </lineage>
</organism>
<proteinExistence type="predicted"/>
<dbReference type="EMBL" id="AP019620">
    <property type="protein sequence ID" value="BBJ39401.1"/>
    <property type="molecule type" value="Genomic_DNA"/>
</dbReference>
<evidence type="ECO:0000256" key="1">
    <source>
        <dbReference type="SAM" id="MobiDB-lite"/>
    </source>
</evidence>